<accession>A0A7Y3TX44</accession>
<keyword evidence="1" id="KW-0732">Signal</keyword>
<name>A0A7Y3TX44_9GAMM</name>
<dbReference type="AlphaFoldDB" id="A0A7Y3TX44"/>
<evidence type="ECO:0000313" key="3">
    <source>
        <dbReference type="Proteomes" id="UP000588806"/>
    </source>
</evidence>
<evidence type="ECO:0000256" key="1">
    <source>
        <dbReference type="SAM" id="SignalP"/>
    </source>
</evidence>
<keyword evidence="3" id="KW-1185">Reference proteome</keyword>
<comment type="caution">
    <text evidence="2">The sequence shown here is derived from an EMBL/GenBank/DDBJ whole genome shotgun (WGS) entry which is preliminary data.</text>
</comment>
<organism evidence="2 3">
    <name type="scientific">Vreelandella azerica</name>
    <dbReference type="NCBI Taxonomy" id="2732867"/>
    <lineage>
        <taxon>Bacteria</taxon>
        <taxon>Pseudomonadati</taxon>
        <taxon>Pseudomonadota</taxon>
        <taxon>Gammaproteobacteria</taxon>
        <taxon>Oceanospirillales</taxon>
        <taxon>Halomonadaceae</taxon>
        <taxon>Vreelandella</taxon>
    </lineage>
</organism>
<reference evidence="2 3" key="1">
    <citation type="submission" date="2020-05" db="EMBL/GenBank/DDBJ databases">
        <authorList>
            <person name="Ruan W."/>
            <person name="Jeon C.O."/>
            <person name="Chun B.H."/>
        </authorList>
    </citation>
    <scope>NUCLEOTIDE SEQUENCE [LARGE SCALE GENOMIC DNA]</scope>
    <source>
        <strain evidence="2 3">TBZ9</strain>
    </source>
</reference>
<feature type="signal peptide" evidence="1">
    <location>
        <begin position="1"/>
        <end position="29"/>
    </location>
</feature>
<evidence type="ECO:0000313" key="2">
    <source>
        <dbReference type="EMBL" id="NOG31360.1"/>
    </source>
</evidence>
<dbReference type="RefSeq" id="WP_171701821.1">
    <property type="nucleotide sequence ID" value="NZ_JABFHI010000002.1"/>
</dbReference>
<feature type="chain" id="PRO_5031048633" evidence="1">
    <location>
        <begin position="30"/>
        <end position="129"/>
    </location>
</feature>
<dbReference type="Proteomes" id="UP000588806">
    <property type="component" value="Unassembled WGS sequence"/>
</dbReference>
<protein>
    <submittedName>
        <fullName evidence="2">Uncharacterized protein</fullName>
    </submittedName>
</protein>
<proteinExistence type="predicted"/>
<dbReference type="EMBL" id="JABFHI010000002">
    <property type="protein sequence ID" value="NOG31360.1"/>
    <property type="molecule type" value="Genomic_DNA"/>
</dbReference>
<sequence>MKLFGYIATFTLSVIAAVVLSVVSVNALAEQDSDKNQSARVNQGTVCVASSDEQALDCPEGELFMARLALSEADVQNPLVRESRLLNTMALYCDTNYQIHQTQAGVLCVLTHERINVAAQEEAADASEE</sequence>
<reference evidence="2 3" key="2">
    <citation type="submission" date="2020-06" db="EMBL/GenBank/DDBJ databases">
        <title>Halomonas songnenensis sp. nov., a moderately halophilic bacterium isolated from saline and alkaline soils.</title>
        <authorList>
            <person name="Jiang J."/>
            <person name="Pan Y."/>
        </authorList>
    </citation>
    <scope>NUCLEOTIDE SEQUENCE [LARGE SCALE GENOMIC DNA]</scope>
    <source>
        <strain evidence="2 3">TBZ9</strain>
    </source>
</reference>
<gene>
    <name evidence="2" type="ORF">HLB35_05535</name>
</gene>